<dbReference type="PANTHER" id="PTHR24350">
    <property type="entry name" value="SERINE/THREONINE-PROTEIN KINASE IAL-RELATED"/>
    <property type="match status" value="1"/>
</dbReference>
<feature type="compositionally biased region" description="Polar residues" evidence="9">
    <location>
        <begin position="439"/>
        <end position="452"/>
    </location>
</feature>
<evidence type="ECO:0000313" key="11">
    <source>
        <dbReference type="EMBL" id="CAE7940852.1"/>
    </source>
</evidence>
<comment type="caution">
    <text evidence="11">The sequence shown here is derived from an EMBL/GenBank/DDBJ whole genome shotgun (WGS) entry which is preliminary data.</text>
</comment>
<dbReference type="EMBL" id="CAJNJA010092463">
    <property type="protein sequence ID" value="CAE7940852.1"/>
    <property type="molecule type" value="Genomic_DNA"/>
</dbReference>
<keyword evidence="1" id="KW-0723">Serine/threonine-protein kinase</keyword>
<dbReference type="OrthoDB" id="418164at2759"/>
<evidence type="ECO:0000259" key="10">
    <source>
        <dbReference type="PROSITE" id="PS50011"/>
    </source>
</evidence>
<feature type="cross-link" description="Glycyl lysine isopeptide (Lys-Gly) (interchain with G-Cter in SUMO2)" evidence="8">
    <location>
        <position position="203"/>
    </location>
</feature>
<organism evidence="11 12">
    <name type="scientific">Symbiodinium necroappetens</name>
    <dbReference type="NCBI Taxonomy" id="1628268"/>
    <lineage>
        <taxon>Eukaryota</taxon>
        <taxon>Sar</taxon>
        <taxon>Alveolata</taxon>
        <taxon>Dinophyceae</taxon>
        <taxon>Suessiales</taxon>
        <taxon>Symbiodiniaceae</taxon>
        <taxon>Symbiodinium</taxon>
    </lineage>
</organism>
<name>A0A813CCK1_9DINO</name>
<accession>A0A813CCK1</accession>
<dbReference type="PROSITE" id="PS50011">
    <property type="entry name" value="PROTEIN_KINASE_DOM"/>
    <property type="match status" value="1"/>
</dbReference>
<dbReference type="GO" id="GO:0004674">
    <property type="term" value="F:protein serine/threonine kinase activity"/>
    <property type="evidence" value="ECO:0007669"/>
    <property type="project" value="UniProtKB-KW"/>
</dbReference>
<dbReference type="InterPro" id="IPR000719">
    <property type="entry name" value="Prot_kinase_dom"/>
</dbReference>
<dbReference type="SUPFAM" id="SSF56112">
    <property type="entry name" value="Protein kinase-like (PK-like)"/>
    <property type="match status" value="1"/>
</dbReference>
<sequence length="548" mass="59178">FVVGLAPSGGDESAIWLFEVGPCSFPDLQLLLGQLGSKGALRGDLDDCFSISTTVLGTGGCGKVYLGRSRWNLPPVSGNSVTAGGPVALKEIAPRQIPIEQLVRSEIGFLTEVHGHPNVAALYGVFCSRKKQPCQATDGQDSGQDEGRDRWLIALELYSGGDLFEHVLKHGAMREADAAEVMLGLLSALAHVHSLGIVHRDVKCENILIADTRAVLADFGIAASLADAGAMDKRVGSPGYAAPEVLMGEPYDEKIDVFAAGVVLYYCLSAVLPFADSSVERILARTVRCKVRMDRERFAGFSGGIVKLTKTLLMKDSTHRPAAKRSFFALWMLLSPQDRKSELARQSFQAVPDDADESLHQSCPLPGILDVASPLARKENERLSTLEEAEKLIKTEPVNQHSQRPAKVKRSLVAVGPSVKEEQRQGREVSLQPKRKDTAASTQAASGISTTEEPAGGVFSTRGDMEAANPDPLVMEIRRPKAPASPGFFRGRLRRYVSAIQGTPGRVAKSVTGWRRPSPQSQHRDRSSGADARGLLRGLLRGLYRARS</sequence>
<feature type="non-terminal residue" evidence="11">
    <location>
        <position position="1"/>
    </location>
</feature>
<evidence type="ECO:0000313" key="12">
    <source>
        <dbReference type="Proteomes" id="UP000601435"/>
    </source>
</evidence>
<dbReference type="AlphaFoldDB" id="A0A813CCK1"/>
<dbReference type="PROSITE" id="PS00108">
    <property type="entry name" value="PROTEIN_KINASE_ST"/>
    <property type="match status" value="1"/>
</dbReference>
<dbReference type="Proteomes" id="UP000601435">
    <property type="component" value="Unassembled WGS sequence"/>
</dbReference>
<evidence type="ECO:0000256" key="7">
    <source>
        <dbReference type="PIRSR" id="PIRSR630616-2"/>
    </source>
</evidence>
<evidence type="ECO:0000256" key="8">
    <source>
        <dbReference type="PIRSR" id="PIRSR630616-3"/>
    </source>
</evidence>
<protein>
    <submittedName>
        <fullName evidence="11">CPK1 protein</fullName>
    </submittedName>
</protein>
<dbReference type="Gene3D" id="1.10.510.10">
    <property type="entry name" value="Transferase(Phosphotransferase) domain 1"/>
    <property type="match status" value="1"/>
</dbReference>
<feature type="active site" description="Proton acceptor" evidence="6">
    <location>
        <position position="201"/>
    </location>
</feature>
<feature type="binding site" evidence="7">
    <location>
        <position position="90"/>
    </location>
    <ligand>
        <name>ATP</name>
        <dbReference type="ChEBI" id="CHEBI:30616"/>
    </ligand>
</feature>
<dbReference type="Gene3D" id="3.30.200.20">
    <property type="entry name" value="Phosphorylase Kinase, domain 1"/>
    <property type="match status" value="1"/>
</dbReference>
<keyword evidence="4" id="KW-0418">Kinase</keyword>
<dbReference type="SMART" id="SM00220">
    <property type="entry name" value="S_TKc"/>
    <property type="match status" value="1"/>
</dbReference>
<evidence type="ECO:0000256" key="5">
    <source>
        <dbReference type="ARBA" id="ARBA00022840"/>
    </source>
</evidence>
<feature type="region of interest" description="Disordered" evidence="9">
    <location>
        <begin position="507"/>
        <end position="532"/>
    </location>
</feature>
<evidence type="ECO:0000256" key="9">
    <source>
        <dbReference type="SAM" id="MobiDB-lite"/>
    </source>
</evidence>
<proteinExistence type="predicted"/>
<reference evidence="11" key="1">
    <citation type="submission" date="2021-02" db="EMBL/GenBank/DDBJ databases">
        <authorList>
            <person name="Dougan E. K."/>
            <person name="Rhodes N."/>
            <person name="Thang M."/>
            <person name="Chan C."/>
        </authorList>
    </citation>
    <scope>NUCLEOTIDE SEQUENCE</scope>
</reference>
<keyword evidence="5 7" id="KW-0067">ATP-binding</keyword>
<dbReference type="InterPro" id="IPR011009">
    <property type="entry name" value="Kinase-like_dom_sf"/>
</dbReference>
<feature type="binding site" evidence="7">
    <location>
        <position position="218"/>
    </location>
    <ligand>
        <name>ATP</name>
        <dbReference type="ChEBI" id="CHEBI:30616"/>
    </ligand>
</feature>
<evidence type="ECO:0000256" key="4">
    <source>
        <dbReference type="ARBA" id="ARBA00022777"/>
    </source>
</evidence>
<keyword evidence="3 7" id="KW-0547">Nucleotide-binding</keyword>
<feature type="region of interest" description="Disordered" evidence="9">
    <location>
        <begin position="394"/>
        <end position="464"/>
    </location>
</feature>
<evidence type="ECO:0000256" key="2">
    <source>
        <dbReference type="ARBA" id="ARBA00022679"/>
    </source>
</evidence>
<dbReference type="Pfam" id="PF00069">
    <property type="entry name" value="Pkinase"/>
    <property type="match status" value="1"/>
</dbReference>
<keyword evidence="12" id="KW-1185">Reference proteome</keyword>
<evidence type="ECO:0000256" key="1">
    <source>
        <dbReference type="ARBA" id="ARBA00022527"/>
    </source>
</evidence>
<feature type="domain" description="Protein kinase" evidence="10">
    <location>
        <begin position="50"/>
        <end position="332"/>
    </location>
</feature>
<gene>
    <name evidence="11" type="primary">CPK1</name>
    <name evidence="11" type="ORF">SNEC2469_LOCUS34055</name>
</gene>
<evidence type="ECO:0000256" key="6">
    <source>
        <dbReference type="PIRSR" id="PIRSR630616-1"/>
    </source>
</evidence>
<dbReference type="InterPro" id="IPR008271">
    <property type="entry name" value="Ser/Thr_kinase_AS"/>
</dbReference>
<dbReference type="InterPro" id="IPR030616">
    <property type="entry name" value="Aur-like"/>
</dbReference>
<keyword evidence="2" id="KW-0808">Transferase</keyword>
<dbReference type="GO" id="GO:0005524">
    <property type="term" value="F:ATP binding"/>
    <property type="evidence" value="ECO:0007669"/>
    <property type="project" value="UniProtKB-KW"/>
</dbReference>
<feature type="binding site" evidence="7">
    <location>
        <begin position="205"/>
        <end position="206"/>
    </location>
    <ligand>
        <name>ATP</name>
        <dbReference type="ChEBI" id="CHEBI:30616"/>
    </ligand>
</feature>
<evidence type="ECO:0000256" key="3">
    <source>
        <dbReference type="ARBA" id="ARBA00022741"/>
    </source>
</evidence>